<dbReference type="Proteomes" id="UP001565368">
    <property type="component" value="Unassembled WGS sequence"/>
</dbReference>
<gene>
    <name evidence="1" type="ORF">Q8F55_008195</name>
</gene>
<evidence type="ECO:0000313" key="2">
    <source>
        <dbReference type="Proteomes" id="UP001565368"/>
    </source>
</evidence>
<dbReference type="RefSeq" id="XP_069206435.1">
    <property type="nucleotide sequence ID" value="XM_069356594.1"/>
</dbReference>
<reference evidence="1 2" key="1">
    <citation type="submission" date="2023-08" db="EMBL/GenBank/DDBJ databases">
        <title>Annotated Genome Sequence of Vanrija albida AlHP1.</title>
        <authorList>
            <person name="Herzog R."/>
        </authorList>
    </citation>
    <scope>NUCLEOTIDE SEQUENCE [LARGE SCALE GENOMIC DNA]</scope>
    <source>
        <strain evidence="1 2">AlHP1</strain>
    </source>
</reference>
<sequence>MISTIRLYSQLTFNRKELLVDPPLEHVDAGVAAGLPRFMVTQRDVLRCLRAYHGPTVELYPYRVVQQYLFLKAKRGLPLADIVAKLEALELETRGLGPSKVIDMEWPPVYDVEWPSLQVVPPAEHGV</sequence>
<comment type="caution">
    <text evidence="1">The sequence shown here is derived from an EMBL/GenBank/DDBJ whole genome shotgun (WGS) entry which is preliminary data.</text>
</comment>
<name>A0ABR3PVK2_9TREE</name>
<dbReference type="EMBL" id="JBBXJM010000006">
    <property type="protein sequence ID" value="KAL1406491.1"/>
    <property type="molecule type" value="Genomic_DNA"/>
</dbReference>
<proteinExistence type="predicted"/>
<keyword evidence="2" id="KW-1185">Reference proteome</keyword>
<protein>
    <submittedName>
        <fullName evidence="1">Uncharacterized protein</fullName>
    </submittedName>
</protein>
<evidence type="ECO:0000313" key="1">
    <source>
        <dbReference type="EMBL" id="KAL1406491.1"/>
    </source>
</evidence>
<organism evidence="1 2">
    <name type="scientific">Vanrija albida</name>
    <dbReference type="NCBI Taxonomy" id="181172"/>
    <lineage>
        <taxon>Eukaryota</taxon>
        <taxon>Fungi</taxon>
        <taxon>Dikarya</taxon>
        <taxon>Basidiomycota</taxon>
        <taxon>Agaricomycotina</taxon>
        <taxon>Tremellomycetes</taxon>
        <taxon>Trichosporonales</taxon>
        <taxon>Trichosporonaceae</taxon>
        <taxon>Vanrija</taxon>
    </lineage>
</organism>
<dbReference type="GeneID" id="95989238"/>
<accession>A0ABR3PVK2</accession>